<dbReference type="InterPro" id="IPR020076">
    <property type="entry name" value="DUF2768"/>
</dbReference>
<protein>
    <submittedName>
        <fullName evidence="2">Uncharacterized protein DUF2768</fullName>
    </submittedName>
</protein>
<feature type="transmembrane region" description="Helical" evidence="1">
    <location>
        <begin position="35"/>
        <end position="60"/>
    </location>
</feature>
<proteinExistence type="predicted"/>
<dbReference type="AlphaFoldDB" id="A0A3N5CES9"/>
<accession>A0A3N5CES9</accession>
<dbReference type="RefSeq" id="WP_124219669.1">
    <property type="nucleotide sequence ID" value="NZ_RKRF01000007.1"/>
</dbReference>
<evidence type="ECO:0000256" key="1">
    <source>
        <dbReference type="SAM" id="Phobius"/>
    </source>
</evidence>
<dbReference type="Proteomes" id="UP000276443">
    <property type="component" value="Unassembled WGS sequence"/>
</dbReference>
<keyword evidence="1" id="KW-1133">Transmembrane helix</keyword>
<keyword evidence="1" id="KW-0472">Membrane</keyword>
<keyword evidence="1" id="KW-0812">Transmembrane</keyword>
<reference evidence="2 3" key="1">
    <citation type="submission" date="2018-11" db="EMBL/GenBank/DDBJ databases">
        <title>Genomic Encyclopedia of Type Strains, Phase IV (KMG-IV): sequencing the most valuable type-strain genomes for metagenomic binning, comparative biology and taxonomic classification.</title>
        <authorList>
            <person name="Goeker M."/>
        </authorList>
    </citation>
    <scope>NUCLEOTIDE SEQUENCE [LARGE SCALE GENOMIC DNA]</scope>
    <source>
        <strain evidence="2 3">DSM 18090</strain>
    </source>
</reference>
<organism evidence="2 3">
    <name type="scientific">Aquisalibacillus elongatus</name>
    <dbReference type="NCBI Taxonomy" id="485577"/>
    <lineage>
        <taxon>Bacteria</taxon>
        <taxon>Bacillati</taxon>
        <taxon>Bacillota</taxon>
        <taxon>Bacilli</taxon>
        <taxon>Bacillales</taxon>
        <taxon>Bacillaceae</taxon>
        <taxon>Aquisalibacillus</taxon>
    </lineage>
</organism>
<dbReference type="Pfam" id="PF10966">
    <property type="entry name" value="DUF2768"/>
    <property type="match status" value="1"/>
</dbReference>
<dbReference type="EMBL" id="RKRF01000007">
    <property type="protein sequence ID" value="RPF55761.1"/>
    <property type="molecule type" value="Genomic_DNA"/>
</dbReference>
<sequence length="66" mass="7262">MSEPLLRMYISFAGMGALVISAVLIMLARHKLNGFFRILVSIIAYALLIIGGFIIFFIVFSGPTPE</sequence>
<name>A0A3N5CES9_9BACI</name>
<dbReference type="OrthoDB" id="2476435at2"/>
<evidence type="ECO:0000313" key="2">
    <source>
        <dbReference type="EMBL" id="RPF55761.1"/>
    </source>
</evidence>
<comment type="caution">
    <text evidence="2">The sequence shown here is derived from an EMBL/GenBank/DDBJ whole genome shotgun (WGS) entry which is preliminary data.</text>
</comment>
<keyword evidence="3" id="KW-1185">Reference proteome</keyword>
<gene>
    <name evidence="2" type="ORF">EDC24_0645</name>
</gene>
<evidence type="ECO:0000313" key="3">
    <source>
        <dbReference type="Proteomes" id="UP000276443"/>
    </source>
</evidence>
<feature type="transmembrane region" description="Helical" evidence="1">
    <location>
        <begin position="6"/>
        <end position="28"/>
    </location>
</feature>